<organism evidence="1 2">
    <name type="scientific">Citrus sinensis</name>
    <name type="common">Sweet orange</name>
    <name type="synonym">Citrus aurantium var. sinensis</name>
    <dbReference type="NCBI Taxonomy" id="2711"/>
    <lineage>
        <taxon>Eukaryota</taxon>
        <taxon>Viridiplantae</taxon>
        <taxon>Streptophyta</taxon>
        <taxon>Embryophyta</taxon>
        <taxon>Tracheophyta</taxon>
        <taxon>Spermatophyta</taxon>
        <taxon>Magnoliopsida</taxon>
        <taxon>eudicotyledons</taxon>
        <taxon>Gunneridae</taxon>
        <taxon>Pentapetalae</taxon>
        <taxon>rosids</taxon>
        <taxon>malvids</taxon>
        <taxon>Sapindales</taxon>
        <taxon>Rutaceae</taxon>
        <taxon>Aurantioideae</taxon>
        <taxon>Citrus</taxon>
    </lineage>
</organism>
<evidence type="ECO:0000313" key="1">
    <source>
        <dbReference type="EMBL" id="KAH9681610.1"/>
    </source>
</evidence>
<sequence length="311" mass="34900">MDEVVEAVEKAKKEWDEAYAKTQAHIKAIENYGKSREEKEKSSNSLQRLNGLAQDGLNLLNSLHLKLDLLAPQLPTSDQVQSAQSLLQSWKKECNNLRLSLRNANLQAKANMRKAAQEERELLLGGGEESTIRRRNLQTKAGMTSAAESITESLRRTRQLMVQEVERNASTLMTFGRSYTGFLVELSGLVILHESTGVLRKAESEYKGHRSLLMRTRNLLSTMQRQDIIDRVILVLGLILFSCAVLYVVSKRIGLLKLQRQVTAAIKAGMARQPEIRPGAAEDGVNLAQVYRDNAAPNMEVPLQRPMHDEL</sequence>
<comment type="caution">
    <text evidence="1">The sequence shown here is derived from an EMBL/GenBank/DDBJ whole genome shotgun (WGS) entry which is preliminary data.</text>
</comment>
<dbReference type="EMBL" id="CM039178">
    <property type="protein sequence ID" value="KAH9681610.1"/>
    <property type="molecule type" value="Genomic_DNA"/>
</dbReference>
<protein>
    <submittedName>
        <fullName evidence="1">Vesicle transport protein sec20</fullName>
    </submittedName>
</protein>
<proteinExistence type="predicted"/>
<dbReference type="Proteomes" id="UP000829398">
    <property type="component" value="Chromosome 9"/>
</dbReference>
<accession>A0ACB8I3J6</accession>
<keyword evidence="2" id="KW-1185">Reference proteome</keyword>
<evidence type="ECO:0000313" key="2">
    <source>
        <dbReference type="Proteomes" id="UP000829398"/>
    </source>
</evidence>
<gene>
    <name evidence="1" type="ORF">KPL71_027039</name>
</gene>
<reference evidence="2" key="1">
    <citation type="journal article" date="2023" name="Hortic. Res.">
        <title>A chromosome-level phased genome enabling allele-level studies in sweet orange: a case study on citrus Huanglongbing tolerance.</title>
        <authorList>
            <person name="Wu B."/>
            <person name="Yu Q."/>
            <person name="Deng Z."/>
            <person name="Duan Y."/>
            <person name="Luo F."/>
            <person name="Gmitter F. Jr."/>
        </authorList>
    </citation>
    <scope>NUCLEOTIDE SEQUENCE [LARGE SCALE GENOMIC DNA]</scope>
    <source>
        <strain evidence="2">cv. Valencia</strain>
    </source>
</reference>
<name>A0ACB8I3J6_CITSI</name>